<dbReference type="PANTHER" id="PTHR30023:SF0">
    <property type="entry name" value="PENICILLIN-SENSITIVE CARBOXYPEPTIDASE A"/>
    <property type="match status" value="1"/>
</dbReference>
<dbReference type="KEGG" id="pnl:PNK_0198"/>
<dbReference type="PATRIC" id="fig|389348.3.peg.229"/>
<dbReference type="AlphaFoldDB" id="A0A0U5CML4"/>
<dbReference type="GO" id="GO:0009002">
    <property type="term" value="F:serine-type D-Ala-D-Ala carboxypeptidase activity"/>
    <property type="evidence" value="ECO:0007669"/>
    <property type="project" value="UniProtKB-EC"/>
</dbReference>
<keyword evidence="4" id="KW-0645">Protease</keyword>
<sequence>MIKSTSFTGLAAAILCCFSVACESSPLPQKMQTIMQKPKYKYANWGILARDAATGQILLDHQSDHLMLPASTTKLFSVAALMHTYGEDYRFRTPVFATGPIEDGVLKGDLILVGQGDLVMGGRYLNAHTIAFTPLDHTIANNVPGVVLTKEDPLLALNALAKEIRQKGIKQIEGRVMVDDRLFETTEKRGVVISPMMINENLIDLVINPSDLGREASVDWRPFVHGYSVISEVKTVAKGEPLNIEMSAEGDGKTIVVKGTIPIDQKDLVRTFNVQNPALFAGDAFIQALQAQGIAVNGDEKGSILPAEHFFSNQEPLAVWTSAPLSEYAKLILKVSHNIGADLIPMLLAVRKKEKTFEQGMLELGKFVKEEVKLSPGSYVFLDGAGGDDNRLTPQAEVELLHYLQKWPKKAFQKFYDALPILGVDGSLSNYAKDTPAVGKVRAKTGTGISFNLATQQLFLTTQTLAGYVEGQNGNLIEFMISVNNGQLPTIDDIFPIFEEISQMAVQIYDLTEPKH</sequence>
<dbReference type="STRING" id="389348.PNK_0198"/>
<dbReference type="SUPFAM" id="SSF56601">
    <property type="entry name" value="beta-lactamase/transpeptidase-like"/>
    <property type="match status" value="1"/>
</dbReference>
<organism evidence="4 5">
    <name type="scientific">Candidatus Protochlamydia naegleriophila</name>
    <dbReference type="NCBI Taxonomy" id="389348"/>
    <lineage>
        <taxon>Bacteria</taxon>
        <taxon>Pseudomonadati</taxon>
        <taxon>Chlamydiota</taxon>
        <taxon>Chlamydiia</taxon>
        <taxon>Parachlamydiales</taxon>
        <taxon>Parachlamydiaceae</taxon>
        <taxon>Candidatus Protochlamydia</taxon>
    </lineage>
</organism>
<dbReference type="Gene3D" id="3.40.710.10">
    <property type="entry name" value="DD-peptidase/beta-lactamase superfamily"/>
    <property type="match status" value="2"/>
</dbReference>
<evidence type="ECO:0000313" key="5">
    <source>
        <dbReference type="Proteomes" id="UP000069902"/>
    </source>
</evidence>
<dbReference type="InterPro" id="IPR012338">
    <property type="entry name" value="Beta-lactam/transpept-like"/>
</dbReference>
<keyword evidence="5" id="KW-1185">Reference proteome</keyword>
<evidence type="ECO:0000256" key="2">
    <source>
        <dbReference type="ARBA" id="ARBA00022801"/>
    </source>
</evidence>
<feature type="signal peptide" evidence="3">
    <location>
        <begin position="1"/>
        <end position="21"/>
    </location>
</feature>
<dbReference type="PROSITE" id="PS51257">
    <property type="entry name" value="PROKAR_LIPOPROTEIN"/>
    <property type="match status" value="1"/>
</dbReference>
<reference evidence="5" key="1">
    <citation type="submission" date="2015-09" db="EMBL/GenBank/DDBJ databases">
        <authorList>
            <person name="Bertelli C."/>
        </authorList>
    </citation>
    <scope>NUCLEOTIDE SEQUENCE [LARGE SCALE GENOMIC DNA]</scope>
    <source>
        <strain evidence="5">KNic</strain>
    </source>
</reference>
<dbReference type="Gene3D" id="3.50.80.20">
    <property type="entry name" value="D-Ala-D-Ala carboxypeptidase C, peptidase S13"/>
    <property type="match status" value="1"/>
</dbReference>
<dbReference type="EC" id="3.4.16.4" evidence="4"/>
<dbReference type="EMBL" id="LN879502">
    <property type="protein sequence ID" value="CUI15836.1"/>
    <property type="molecule type" value="Genomic_DNA"/>
</dbReference>
<dbReference type="Pfam" id="PF02113">
    <property type="entry name" value="Peptidase_S13"/>
    <property type="match status" value="1"/>
</dbReference>
<evidence type="ECO:0000256" key="1">
    <source>
        <dbReference type="ARBA" id="ARBA00006096"/>
    </source>
</evidence>
<keyword evidence="3" id="KW-0732">Signal</keyword>
<evidence type="ECO:0000256" key="3">
    <source>
        <dbReference type="SAM" id="SignalP"/>
    </source>
</evidence>
<dbReference type="InParanoid" id="A0A0U5CML4"/>
<gene>
    <name evidence="4" type="ORF">PNK_0198</name>
</gene>
<keyword evidence="2 4" id="KW-0378">Hydrolase</keyword>
<protein>
    <submittedName>
        <fullName evidence="4">Putative serine-type D-Ala-D-Ala carboxypeptidase</fullName>
        <ecNumber evidence="4">3.4.16.4</ecNumber>
    </submittedName>
</protein>
<dbReference type="GO" id="GO:0000270">
    <property type="term" value="P:peptidoglycan metabolic process"/>
    <property type="evidence" value="ECO:0007669"/>
    <property type="project" value="TreeGrafter"/>
</dbReference>
<dbReference type="InterPro" id="IPR000667">
    <property type="entry name" value="Peptidase_S13"/>
</dbReference>
<comment type="similarity">
    <text evidence="1">Belongs to the peptidase S13 family.</text>
</comment>
<dbReference type="PRINTS" id="PR00922">
    <property type="entry name" value="DADACBPTASE3"/>
</dbReference>
<keyword evidence="4" id="KW-0121">Carboxypeptidase</keyword>
<dbReference type="FunCoup" id="A0A0U5CML4">
    <property type="interactions" value="150"/>
</dbReference>
<accession>A0A0U5CML4</accession>
<evidence type="ECO:0000313" key="4">
    <source>
        <dbReference type="EMBL" id="CUI15836.1"/>
    </source>
</evidence>
<proteinExistence type="inferred from homology"/>
<dbReference type="RefSeq" id="WP_059059746.1">
    <property type="nucleotide sequence ID" value="NZ_LN879502.1"/>
</dbReference>
<dbReference type="GO" id="GO:0006508">
    <property type="term" value="P:proteolysis"/>
    <property type="evidence" value="ECO:0007669"/>
    <property type="project" value="InterPro"/>
</dbReference>
<feature type="chain" id="PRO_5006855759" evidence="3">
    <location>
        <begin position="22"/>
        <end position="516"/>
    </location>
</feature>
<name>A0A0U5CML4_9BACT</name>
<dbReference type="PANTHER" id="PTHR30023">
    <property type="entry name" value="D-ALANYL-D-ALANINE CARBOXYPEPTIDASE"/>
    <property type="match status" value="1"/>
</dbReference>
<dbReference type="Proteomes" id="UP000069902">
    <property type="component" value="Chromosome cPNK"/>
</dbReference>
<dbReference type="NCBIfam" id="TIGR00666">
    <property type="entry name" value="PBP4"/>
    <property type="match status" value="1"/>
</dbReference>